<dbReference type="InterPro" id="IPR051402">
    <property type="entry name" value="KPR-Related"/>
</dbReference>
<feature type="domain" description="Ketopantoate reductase N-terminal" evidence="5">
    <location>
        <begin position="5"/>
        <end position="152"/>
    </location>
</feature>
<dbReference type="NCBIfam" id="NF004887">
    <property type="entry name" value="PRK06249.1"/>
    <property type="match status" value="1"/>
</dbReference>
<keyword evidence="3 4" id="KW-0560">Oxidoreductase</keyword>
<evidence type="ECO:0000313" key="8">
    <source>
        <dbReference type="Proteomes" id="UP001050975"/>
    </source>
</evidence>
<dbReference type="InterPro" id="IPR013328">
    <property type="entry name" value="6PGD_dom2"/>
</dbReference>
<comment type="catalytic activity">
    <reaction evidence="4">
        <text>(R)-pantoate + NADP(+) = 2-dehydropantoate + NADPH + H(+)</text>
        <dbReference type="Rhea" id="RHEA:16233"/>
        <dbReference type="ChEBI" id="CHEBI:11561"/>
        <dbReference type="ChEBI" id="CHEBI:15378"/>
        <dbReference type="ChEBI" id="CHEBI:15980"/>
        <dbReference type="ChEBI" id="CHEBI:57783"/>
        <dbReference type="ChEBI" id="CHEBI:58349"/>
        <dbReference type="EC" id="1.1.1.169"/>
    </reaction>
</comment>
<comment type="pathway">
    <text evidence="4">Cofactor biosynthesis; (R)-pantothenate biosynthesis; (R)-pantoate from 3-methyl-2-oxobutanoate: step 2/2.</text>
</comment>
<evidence type="ECO:0000256" key="3">
    <source>
        <dbReference type="ARBA" id="ARBA00023002"/>
    </source>
</evidence>
<evidence type="ECO:0000259" key="5">
    <source>
        <dbReference type="Pfam" id="PF02558"/>
    </source>
</evidence>
<reference evidence="7" key="1">
    <citation type="submission" date="2019-10" db="EMBL/GenBank/DDBJ databases">
        <title>Draft genome sequece of Microseira wollei NIES-4236.</title>
        <authorList>
            <person name="Yamaguchi H."/>
            <person name="Suzuki S."/>
            <person name="Kawachi M."/>
        </authorList>
    </citation>
    <scope>NUCLEOTIDE SEQUENCE</scope>
    <source>
        <strain evidence="7">NIES-4236</strain>
    </source>
</reference>
<evidence type="ECO:0000256" key="4">
    <source>
        <dbReference type="RuleBase" id="RU362068"/>
    </source>
</evidence>
<organism evidence="7 8">
    <name type="scientific">Microseira wollei NIES-4236</name>
    <dbReference type="NCBI Taxonomy" id="2530354"/>
    <lineage>
        <taxon>Bacteria</taxon>
        <taxon>Bacillati</taxon>
        <taxon>Cyanobacteriota</taxon>
        <taxon>Cyanophyceae</taxon>
        <taxon>Oscillatoriophycideae</taxon>
        <taxon>Aerosakkonematales</taxon>
        <taxon>Aerosakkonemataceae</taxon>
        <taxon>Microseira</taxon>
    </lineage>
</organism>
<dbReference type="InterPro" id="IPR013332">
    <property type="entry name" value="KPR_N"/>
</dbReference>
<dbReference type="GO" id="GO:0008677">
    <property type="term" value="F:2-dehydropantoate 2-reductase activity"/>
    <property type="evidence" value="ECO:0007669"/>
    <property type="project" value="UniProtKB-EC"/>
</dbReference>
<name>A0AAV3X5Z5_9CYAN</name>
<dbReference type="RefSeq" id="WP_226579178.1">
    <property type="nucleotide sequence ID" value="NZ_BLAY01000030.1"/>
</dbReference>
<dbReference type="Gene3D" id="1.10.1040.10">
    <property type="entry name" value="N-(1-d-carboxylethyl)-l-norvaline Dehydrogenase, domain 2"/>
    <property type="match status" value="1"/>
</dbReference>
<dbReference type="EMBL" id="BLAY01000030">
    <property type="protein sequence ID" value="GET37534.1"/>
    <property type="molecule type" value="Genomic_DNA"/>
</dbReference>
<dbReference type="GO" id="GO:0005737">
    <property type="term" value="C:cytoplasm"/>
    <property type="evidence" value="ECO:0007669"/>
    <property type="project" value="TreeGrafter"/>
</dbReference>
<dbReference type="Pfam" id="PF08546">
    <property type="entry name" value="ApbA_C"/>
    <property type="match status" value="1"/>
</dbReference>
<dbReference type="FunFam" id="1.10.1040.10:FF:000017">
    <property type="entry name" value="2-dehydropantoate 2-reductase"/>
    <property type="match status" value="1"/>
</dbReference>
<dbReference type="InterPro" id="IPR003710">
    <property type="entry name" value="ApbA"/>
</dbReference>
<dbReference type="InterPro" id="IPR008927">
    <property type="entry name" value="6-PGluconate_DH-like_C_sf"/>
</dbReference>
<dbReference type="PANTHER" id="PTHR21708:SF26">
    <property type="entry name" value="2-DEHYDROPANTOATE 2-REDUCTASE"/>
    <property type="match status" value="1"/>
</dbReference>
<proteinExistence type="inferred from homology"/>
<dbReference type="SUPFAM" id="SSF51735">
    <property type="entry name" value="NAD(P)-binding Rossmann-fold domains"/>
    <property type="match status" value="1"/>
</dbReference>
<comment type="function">
    <text evidence="4">Catalyzes the NADPH-dependent reduction of ketopantoate into pantoic acid.</text>
</comment>
<dbReference type="Gene3D" id="3.40.50.720">
    <property type="entry name" value="NAD(P)-binding Rossmann-like Domain"/>
    <property type="match status" value="1"/>
</dbReference>
<dbReference type="EC" id="1.1.1.169" evidence="4"/>
<dbReference type="GO" id="GO:0015940">
    <property type="term" value="P:pantothenate biosynthetic process"/>
    <property type="evidence" value="ECO:0007669"/>
    <property type="project" value="UniProtKB-KW"/>
</dbReference>
<dbReference type="AlphaFoldDB" id="A0AAV3X5Z5"/>
<gene>
    <name evidence="7" type="ORF">MiSe_22870</name>
</gene>
<comment type="caution">
    <text evidence="7">The sequence shown here is derived from an EMBL/GenBank/DDBJ whole genome shotgun (WGS) entry which is preliminary data.</text>
</comment>
<evidence type="ECO:0000256" key="2">
    <source>
        <dbReference type="ARBA" id="ARBA00022857"/>
    </source>
</evidence>
<evidence type="ECO:0000259" key="6">
    <source>
        <dbReference type="Pfam" id="PF08546"/>
    </source>
</evidence>
<dbReference type="InterPro" id="IPR013752">
    <property type="entry name" value="KPA_reductase"/>
</dbReference>
<keyword evidence="4" id="KW-0566">Pantothenate biosynthesis</keyword>
<keyword evidence="8" id="KW-1185">Reference proteome</keyword>
<keyword evidence="2 4" id="KW-0521">NADP</keyword>
<sequence length="315" mass="34702">MGRSYAVVGTGAIGGFYGSLLQKIGLEVHFLLHRDYEHVQKHGLAISSINGDFTLPQVNAYNDVKDMPRCDVVLIALKTTQNHLLPDLLPPLIKQGTVVITLQNGLGIEPEIASVVGEDIEILGGLCFICSNKISPGKIHHIDYGQIQLAAYGTDGKPQGITTAMRQIAADFEQAGIPIQMEENLMLTRWKKLVWNIPFNGLSVVLNAKTDAIMADLHGRKMAEQLMREVVAAAFGCGLKIDESFIQKRLEDTVKMKPYLTSMKLDYDFHLPMEIEAIFGNPMRAAQQVGVPVPQITMLYQQLKFLEAIGNNASC</sequence>
<dbReference type="Pfam" id="PF02558">
    <property type="entry name" value="ApbA"/>
    <property type="match status" value="1"/>
</dbReference>
<evidence type="ECO:0000256" key="1">
    <source>
        <dbReference type="ARBA" id="ARBA00007870"/>
    </source>
</evidence>
<evidence type="ECO:0000313" key="7">
    <source>
        <dbReference type="EMBL" id="GET37534.1"/>
    </source>
</evidence>
<dbReference type="SUPFAM" id="SSF48179">
    <property type="entry name" value="6-phosphogluconate dehydrogenase C-terminal domain-like"/>
    <property type="match status" value="1"/>
</dbReference>
<dbReference type="InterPro" id="IPR036291">
    <property type="entry name" value="NAD(P)-bd_dom_sf"/>
</dbReference>
<comment type="similarity">
    <text evidence="1 4">Belongs to the ketopantoate reductase family.</text>
</comment>
<dbReference type="NCBIfam" id="TIGR00745">
    <property type="entry name" value="apbA_panE"/>
    <property type="match status" value="1"/>
</dbReference>
<protein>
    <recommendedName>
        <fullName evidence="4">2-dehydropantoate 2-reductase</fullName>
        <ecNumber evidence="4">1.1.1.169</ecNumber>
    </recommendedName>
    <alternativeName>
        <fullName evidence="4">Ketopantoate reductase</fullName>
    </alternativeName>
</protein>
<dbReference type="Proteomes" id="UP001050975">
    <property type="component" value="Unassembled WGS sequence"/>
</dbReference>
<dbReference type="PANTHER" id="PTHR21708">
    <property type="entry name" value="PROBABLE 2-DEHYDROPANTOATE 2-REDUCTASE"/>
    <property type="match status" value="1"/>
</dbReference>
<feature type="domain" description="Ketopantoate reductase C-terminal" evidence="6">
    <location>
        <begin position="184"/>
        <end position="307"/>
    </location>
</feature>
<accession>A0AAV3X5Z5</accession>